<sequence>MQDSEAISAHLADLQNQIRASTPPMATVIRVLAEPLSFLELIPQSSSFPQWSGPTEPTAANRLYLIQHLLPNHLDFILDTITVAWWSALPSGQQSALFDAYFVPSVSRHPCAKDGLHAAVAMIALQSLVGILVESLMSTLWAADSKEKSIAWKLALANTTSRGTTQLLLTTLMEYLDRHQLNISSIPNRMEPFTQLSDEEQRAMVHTSAKLLESLGFGIGEPNNVMIEEVLFQGRVFGVGVLRTLICIQTGWPSAIQTDKDSVLAQAVKKAFTIWSDAMFVNHASADYQRYVSHQILLMIPYFDTKVLLDMELFPVFGAGMSNWLELSNFERKRIGLVVAEEFSRAVDTVGSSADFDLDRTNSEIQFARSLVQLKDGALPYQMTAALKSNNTMESGAGNIKTKAISTTTQEIDIDYDDDEDPDAIGDPMSRFNNGDYSSDSSSGEDDEDDLKPYEIEDESDPDEDDVGSIKKTKVAAPLYLRDLLSYMRANEDREKVETGLRTAVELIRRKSGSLELEEFAEQLARTFVLAQDNFDTPNFYKLRENALVALVVTSPVIVAGVLTLEFYEKKNSIGQRMNILTALGLGAQELSGYNQSPLSSATSSQAPPSTPTSKGMLSKDTRATALPAQQNQYSSGSLVTPKDSFASITSSIALERTRRFSQKSFIESSRPAPKANAFSNLAPAFLGGLLGRWGGNRGAGRERGFDVLQRAPFVLMKKYVMTVGVMVHFSGNSPHLLAITREVFQFLLALRYHNPPKSGFAPAGASNSKPQDFMSTIASTSFSEPSSLSSLRLPGDIGSSTPSATTSRSLSSSTATTSLHNSGLIECILFGLLILVTPISAALSDQLLLHEFYPEILECQQWAMELWEASTGGPDEKSRLYCAALLQRCFELLKVSM</sequence>
<feature type="domain" description="Telomere length regulation protein conserved" evidence="3">
    <location>
        <begin position="478"/>
        <end position="588"/>
    </location>
</feature>
<feature type="region of interest" description="Disordered" evidence="2">
    <location>
        <begin position="411"/>
        <end position="469"/>
    </location>
</feature>
<dbReference type="PANTHER" id="PTHR15830:SF10">
    <property type="entry name" value="TELOMERE LENGTH REGULATION PROTEIN TEL2 HOMOLOG"/>
    <property type="match status" value="1"/>
</dbReference>
<accession>A0A9P6U5T1</accession>
<comment type="caution">
    <text evidence="4">The sequence shown here is derived from an EMBL/GenBank/DDBJ whole genome shotgun (WGS) entry which is preliminary data.</text>
</comment>
<keyword evidence="5" id="KW-1185">Reference proteome</keyword>
<protein>
    <submittedName>
        <fullName evidence="4">Telomere binding protein</fullName>
    </submittedName>
</protein>
<proteinExistence type="inferred from homology"/>
<dbReference type="Proteomes" id="UP000726737">
    <property type="component" value="Unassembled WGS sequence"/>
</dbReference>
<evidence type="ECO:0000313" key="4">
    <source>
        <dbReference type="EMBL" id="KAG0260527.1"/>
    </source>
</evidence>
<feature type="region of interest" description="Disordered" evidence="2">
    <location>
        <begin position="595"/>
        <end position="618"/>
    </location>
</feature>
<dbReference type="InterPro" id="IPR051970">
    <property type="entry name" value="TEL2_Regulation"/>
</dbReference>
<evidence type="ECO:0000256" key="2">
    <source>
        <dbReference type="SAM" id="MobiDB-lite"/>
    </source>
</evidence>
<name>A0A9P6U5T1_9FUNG</name>
<dbReference type="InterPro" id="IPR019337">
    <property type="entry name" value="Telomere_length_regulation_dom"/>
</dbReference>
<dbReference type="EMBL" id="JAAAJA010000152">
    <property type="protein sequence ID" value="KAG0260527.1"/>
    <property type="molecule type" value="Genomic_DNA"/>
</dbReference>
<evidence type="ECO:0000259" key="3">
    <source>
        <dbReference type="Pfam" id="PF10193"/>
    </source>
</evidence>
<feature type="compositionally biased region" description="Low complexity" evidence="2">
    <location>
        <begin position="596"/>
        <end position="614"/>
    </location>
</feature>
<gene>
    <name evidence="4" type="primary">TEL2</name>
    <name evidence="4" type="ORF">BG011_001848</name>
</gene>
<reference evidence="4" key="1">
    <citation type="journal article" date="2020" name="Fungal Divers.">
        <title>Resolving the Mortierellaceae phylogeny through synthesis of multi-gene phylogenetics and phylogenomics.</title>
        <authorList>
            <person name="Vandepol N."/>
            <person name="Liber J."/>
            <person name="Desiro A."/>
            <person name="Na H."/>
            <person name="Kennedy M."/>
            <person name="Barry K."/>
            <person name="Grigoriev I.V."/>
            <person name="Miller A.N."/>
            <person name="O'Donnell K."/>
            <person name="Stajich J.E."/>
            <person name="Bonito G."/>
        </authorList>
    </citation>
    <scope>NUCLEOTIDE SEQUENCE</scope>
    <source>
        <strain evidence="4">KOD948</strain>
    </source>
</reference>
<dbReference type="Gene3D" id="1.25.40.720">
    <property type="entry name" value="Telomere length regulation protein 2, C-terminal domain"/>
    <property type="match status" value="2"/>
</dbReference>
<dbReference type="AlphaFoldDB" id="A0A9P6U5T1"/>
<dbReference type="PANTHER" id="PTHR15830">
    <property type="entry name" value="TELOMERE LENGTH REGULATION PROTEIN TEL2 FAMILY MEMBER"/>
    <property type="match status" value="1"/>
</dbReference>
<dbReference type="GO" id="GO:0042162">
    <property type="term" value="F:telomeric DNA binding"/>
    <property type="evidence" value="ECO:0007669"/>
    <property type="project" value="TreeGrafter"/>
</dbReference>
<comment type="similarity">
    <text evidence="1">Belongs to the TEL2 family.</text>
</comment>
<dbReference type="GO" id="GO:0051083">
    <property type="term" value="P:'de novo' cotranslational protein folding"/>
    <property type="evidence" value="ECO:0007669"/>
    <property type="project" value="TreeGrafter"/>
</dbReference>
<evidence type="ECO:0000313" key="5">
    <source>
        <dbReference type="Proteomes" id="UP000726737"/>
    </source>
</evidence>
<feature type="compositionally biased region" description="Acidic residues" evidence="2">
    <location>
        <begin position="443"/>
        <end position="467"/>
    </location>
</feature>
<dbReference type="GO" id="GO:0005829">
    <property type="term" value="C:cytosol"/>
    <property type="evidence" value="ECO:0007669"/>
    <property type="project" value="TreeGrafter"/>
</dbReference>
<feature type="compositionally biased region" description="Acidic residues" evidence="2">
    <location>
        <begin position="412"/>
        <end position="424"/>
    </location>
</feature>
<evidence type="ECO:0000256" key="1">
    <source>
        <dbReference type="ARBA" id="ARBA00006133"/>
    </source>
</evidence>
<dbReference type="OrthoDB" id="10258062at2759"/>
<organism evidence="4 5">
    <name type="scientific">Mortierella polycephala</name>
    <dbReference type="NCBI Taxonomy" id="41804"/>
    <lineage>
        <taxon>Eukaryota</taxon>
        <taxon>Fungi</taxon>
        <taxon>Fungi incertae sedis</taxon>
        <taxon>Mucoromycota</taxon>
        <taxon>Mortierellomycotina</taxon>
        <taxon>Mortierellomycetes</taxon>
        <taxon>Mortierellales</taxon>
        <taxon>Mortierellaceae</taxon>
        <taxon>Mortierella</taxon>
    </lineage>
</organism>
<dbReference type="GO" id="GO:0051879">
    <property type="term" value="F:Hsp90 protein binding"/>
    <property type="evidence" value="ECO:0007669"/>
    <property type="project" value="TreeGrafter"/>
</dbReference>
<dbReference type="Pfam" id="PF10193">
    <property type="entry name" value="Telomere_reg-2"/>
    <property type="match status" value="1"/>
</dbReference>
<dbReference type="InterPro" id="IPR038528">
    <property type="entry name" value="TEL2_C_sf"/>
</dbReference>